<accession>A0A0E0AFK4</accession>
<reference evidence="1" key="2">
    <citation type="submission" date="2018-05" db="EMBL/GenBank/DDBJ databases">
        <title>OgluRS3 (Oryza glumaepatula Reference Sequence Version 3).</title>
        <authorList>
            <person name="Zhang J."/>
            <person name="Kudrna D."/>
            <person name="Lee S."/>
            <person name="Talag J."/>
            <person name="Welchert J."/>
            <person name="Wing R.A."/>
        </authorList>
    </citation>
    <scope>NUCLEOTIDE SEQUENCE [LARGE SCALE GENOMIC DNA]</scope>
</reference>
<keyword evidence="2" id="KW-1185">Reference proteome</keyword>
<dbReference type="EnsemblPlants" id="OGLUM07G01960.1">
    <property type="protein sequence ID" value="OGLUM07G01960.1"/>
    <property type="gene ID" value="OGLUM07G01960"/>
</dbReference>
<reference evidence="1" key="1">
    <citation type="submission" date="2015-04" db="UniProtKB">
        <authorList>
            <consortium name="EnsemblPlants"/>
        </authorList>
    </citation>
    <scope>IDENTIFICATION</scope>
</reference>
<evidence type="ECO:0000313" key="2">
    <source>
        <dbReference type="Proteomes" id="UP000026961"/>
    </source>
</evidence>
<proteinExistence type="predicted"/>
<sequence>MELNEGSNGNAFKKARKGSFPPQKLAIKVRGSPTYILGPLSFHNQCGTIQQSSPSHIGVPQAFTAPLPCIGPIEQAHGPSDIRAPQAPTVHQAFTHCVHQARNVNLSRL</sequence>
<dbReference type="Proteomes" id="UP000026961">
    <property type="component" value="Chromosome 7"/>
</dbReference>
<protein>
    <submittedName>
        <fullName evidence="1">Uncharacterized protein</fullName>
    </submittedName>
</protein>
<dbReference type="HOGENOM" id="CLU_2310718_0_0_1"/>
<name>A0A0E0AFK4_9ORYZ</name>
<organism evidence="1">
    <name type="scientific">Oryza glumipatula</name>
    <dbReference type="NCBI Taxonomy" id="40148"/>
    <lineage>
        <taxon>Eukaryota</taxon>
        <taxon>Viridiplantae</taxon>
        <taxon>Streptophyta</taxon>
        <taxon>Embryophyta</taxon>
        <taxon>Tracheophyta</taxon>
        <taxon>Spermatophyta</taxon>
        <taxon>Magnoliopsida</taxon>
        <taxon>Liliopsida</taxon>
        <taxon>Poales</taxon>
        <taxon>Poaceae</taxon>
        <taxon>BOP clade</taxon>
        <taxon>Oryzoideae</taxon>
        <taxon>Oryzeae</taxon>
        <taxon>Oryzinae</taxon>
        <taxon>Oryza</taxon>
    </lineage>
</organism>
<dbReference type="Gramene" id="OGLUM07G01960.1">
    <property type="protein sequence ID" value="OGLUM07G01960.1"/>
    <property type="gene ID" value="OGLUM07G01960"/>
</dbReference>
<dbReference type="AlphaFoldDB" id="A0A0E0AFK4"/>
<evidence type="ECO:0000313" key="1">
    <source>
        <dbReference type="EnsemblPlants" id="OGLUM07G01960.1"/>
    </source>
</evidence>